<dbReference type="Proteomes" id="UP000018420">
    <property type="component" value="Unassembled WGS sequence"/>
</dbReference>
<name>S7WBQ9_ACIJU</name>
<sequence length="271" mass="31315">MDKFYHAIKNAYEGQFYAVTEFSLDDKDLPVQICEQYTLTAKDGQNNEAQEVFDRLETLKDLVAKGDVEKLAPWKEDGSFRAITFDRHLFYPLLDKKDESLPFTWSPMLFDYTSHTQSSEVKFVLDLQSYINTPAAAELLKDYELYLLRNADNKYRGLGFALAGNFYPDFLLWLVNKETGQQYLTLVDPKGIRNMNHDDAKIEFYKEIKSIEAKLDHSDLILNSFILSITPMKDILNNSLSEEEFAEKNVLFMVGNGTAYLGQMLKKIFVQ</sequence>
<evidence type="ECO:0000313" key="1">
    <source>
        <dbReference type="EMBL" id="EPR80401.1"/>
    </source>
</evidence>
<accession>S7WBQ9</accession>
<gene>
    <name evidence="1" type="ORF">L292_1603</name>
</gene>
<dbReference type="PATRIC" id="fig|1330047.3.peg.3276"/>
<evidence type="ECO:0000313" key="2">
    <source>
        <dbReference type="Proteomes" id="UP000018420"/>
    </source>
</evidence>
<reference evidence="1 2" key="1">
    <citation type="submission" date="2013-05" db="EMBL/GenBank/DDBJ databases">
        <title>Genome assembly of Acinetobacter junii MTCC 11364.</title>
        <authorList>
            <person name="Khatri I."/>
            <person name="Singh N.K."/>
            <person name="Subramanian S."/>
            <person name="Mayilraj S."/>
        </authorList>
    </citation>
    <scope>NUCLEOTIDE SEQUENCE [LARGE SCALE GENOMIC DNA]</scope>
    <source>
        <strain evidence="1 2">MTCC 11364</strain>
    </source>
</reference>
<protein>
    <submittedName>
        <fullName evidence="1">Uncharacterized protein</fullName>
    </submittedName>
</protein>
<dbReference type="AlphaFoldDB" id="S7WBQ9"/>
<comment type="caution">
    <text evidence="1">The sequence shown here is derived from an EMBL/GenBank/DDBJ whole genome shotgun (WGS) entry which is preliminary data.</text>
</comment>
<organism evidence="1 2">
    <name type="scientific">Acinetobacter junii CIP 107470 = MTCC 11364</name>
    <dbReference type="NCBI Taxonomy" id="1217666"/>
    <lineage>
        <taxon>Bacteria</taxon>
        <taxon>Pseudomonadati</taxon>
        <taxon>Pseudomonadota</taxon>
        <taxon>Gammaproteobacteria</taxon>
        <taxon>Moraxellales</taxon>
        <taxon>Moraxellaceae</taxon>
        <taxon>Acinetobacter</taxon>
    </lineage>
</organism>
<dbReference type="EMBL" id="ASYZ01000209">
    <property type="protein sequence ID" value="EPR80401.1"/>
    <property type="molecule type" value="Genomic_DNA"/>
</dbReference>
<proteinExistence type="predicted"/>